<evidence type="ECO:0000313" key="2">
    <source>
        <dbReference type="EMBL" id="MDP9838791.1"/>
    </source>
</evidence>
<dbReference type="InterPro" id="IPR014057">
    <property type="entry name" value="HI1420"/>
</dbReference>
<dbReference type="InterPro" id="IPR010982">
    <property type="entry name" value="Lambda_DNA-bd_dom_sf"/>
</dbReference>
<dbReference type="RefSeq" id="WP_306837013.1">
    <property type="nucleotide sequence ID" value="NZ_JAUSRF010000012.1"/>
</dbReference>
<dbReference type="Proteomes" id="UP001241472">
    <property type="component" value="Unassembled WGS sequence"/>
</dbReference>
<evidence type="ECO:0000313" key="3">
    <source>
        <dbReference type="Proteomes" id="UP001241472"/>
    </source>
</evidence>
<dbReference type="Pfam" id="PF21716">
    <property type="entry name" value="dnstrm_HI1420"/>
    <property type="match status" value="1"/>
</dbReference>
<comment type="caution">
    <text evidence="2">The sequence shown here is derived from an EMBL/GenBank/DDBJ whole genome shotgun (WGS) entry which is preliminary data.</text>
</comment>
<sequence length="103" mass="10998">MTIETREFDAARYLETDEAIEEYLAVASAEGDPKQIALALGVIARARGMSDLSRATGLPRQSLYKALSGEGNPEFGTITRVADALGFKISLVAKALPTEPQDA</sequence>
<dbReference type="PANTHER" id="PTHR40275:SF1">
    <property type="entry name" value="SSL7038 PROTEIN"/>
    <property type="match status" value="1"/>
</dbReference>
<reference evidence="2 3" key="1">
    <citation type="submission" date="2023-07" db="EMBL/GenBank/DDBJ databases">
        <title>Sorghum-associated microbial communities from plants grown in Nebraska, USA.</title>
        <authorList>
            <person name="Schachtman D."/>
        </authorList>
    </citation>
    <scope>NUCLEOTIDE SEQUENCE [LARGE SCALE GENOMIC DNA]</scope>
    <source>
        <strain evidence="2 3">DS1307</strain>
    </source>
</reference>
<feature type="domain" description="HTH cro/C1-type" evidence="1">
    <location>
        <begin position="49"/>
        <end position="92"/>
    </location>
</feature>
<dbReference type="PANTHER" id="PTHR40275">
    <property type="entry name" value="SSL7038 PROTEIN"/>
    <property type="match status" value="1"/>
</dbReference>
<gene>
    <name evidence="2" type="ORF">J2T09_003563</name>
</gene>
<dbReference type="InterPro" id="IPR001387">
    <property type="entry name" value="Cro/C1-type_HTH"/>
</dbReference>
<proteinExistence type="predicted"/>
<organism evidence="2 3">
    <name type="scientific">Neorhizobium huautlense</name>
    <dbReference type="NCBI Taxonomy" id="67774"/>
    <lineage>
        <taxon>Bacteria</taxon>
        <taxon>Pseudomonadati</taxon>
        <taxon>Pseudomonadota</taxon>
        <taxon>Alphaproteobacteria</taxon>
        <taxon>Hyphomicrobiales</taxon>
        <taxon>Rhizobiaceae</taxon>
        <taxon>Rhizobium/Agrobacterium group</taxon>
        <taxon>Neorhizobium</taxon>
    </lineage>
</organism>
<protein>
    <submittedName>
        <fullName evidence="2">Addiction module antidote protein</fullName>
    </submittedName>
</protein>
<name>A0ABT9PXC9_9HYPH</name>
<accession>A0ABT9PXC9</accession>
<dbReference type="NCBIfam" id="TIGR02684">
    <property type="entry name" value="dnstrm_HI1420"/>
    <property type="match status" value="1"/>
</dbReference>
<keyword evidence="3" id="KW-1185">Reference proteome</keyword>
<dbReference type="Gene3D" id="1.10.260.40">
    <property type="entry name" value="lambda repressor-like DNA-binding domains"/>
    <property type="match status" value="1"/>
</dbReference>
<dbReference type="EMBL" id="JAUSRF010000012">
    <property type="protein sequence ID" value="MDP9838791.1"/>
    <property type="molecule type" value="Genomic_DNA"/>
</dbReference>
<dbReference type="SUPFAM" id="SSF47413">
    <property type="entry name" value="lambda repressor-like DNA-binding domains"/>
    <property type="match status" value="1"/>
</dbReference>
<dbReference type="PROSITE" id="PS50943">
    <property type="entry name" value="HTH_CROC1"/>
    <property type="match status" value="1"/>
</dbReference>
<evidence type="ECO:0000259" key="1">
    <source>
        <dbReference type="PROSITE" id="PS50943"/>
    </source>
</evidence>